<feature type="domain" description="Alpha-D-phosphohexomutase alpha/beta/alpha" evidence="9">
    <location>
        <begin position="161"/>
        <end position="251"/>
    </location>
</feature>
<dbReference type="GO" id="GO:0009252">
    <property type="term" value="P:peptidoglycan biosynthetic process"/>
    <property type="evidence" value="ECO:0007669"/>
    <property type="project" value="TreeGrafter"/>
</dbReference>
<dbReference type="EMBL" id="CADCVE010000102">
    <property type="protein sequence ID" value="CAA9465237.1"/>
    <property type="molecule type" value="Genomic_DNA"/>
</dbReference>
<feature type="binding site" description="via phosphate group" evidence="6">
    <location>
        <position position="99"/>
    </location>
    <ligand>
        <name>Mg(2+)</name>
        <dbReference type="ChEBI" id="CHEBI:18420"/>
    </ligand>
</feature>
<dbReference type="InterPro" id="IPR005843">
    <property type="entry name" value="A-D-PHexomutase_C"/>
</dbReference>
<sequence>MAEGQRIQFGTDGVRGVANEGLKPEDALSLGLAAARLFGGPLVLGRDTRLSSGMLSAALAAGASSGGARVLDVGVLPTPGVAALAGRLRASLAAVVSASHNPYPDNGIKFLSGEGRKLPDAHERDIERLAGEGSASSASFVRPTGSGVGVVESVSDAAGLYAETVLSRLRPQAEGTKVLLDCANGAAYEVAPLAFEDLGVELSVVGDTPTGTNINEGVGSTHVEKLDVAGHDVAFAFDGDADRVLAVDEKGRVVDGDRIIAILARDLLERGTLRGGVVVTVMSNLGFFKAMDGLGVTYEVTPVGDRHVAEAMTKRGASLGGEQSGHVIFSEYATTGDGLVTALALLDVMVRSGKPLSELARVMEVYPQTLINVRVEDRSIAESATVKESVGQAERRLGSEGRILLRPSGTEPLVRVMVEHEDEAVCREVCEEVAAVVSSSSPRSVSGVRIS</sequence>
<gene>
    <name evidence="6" type="primary">glmM</name>
    <name evidence="11" type="ORF">AVDCRST_MAG28-3988</name>
</gene>
<evidence type="ECO:0000259" key="7">
    <source>
        <dbReference type="Pfam" id="PF00408"/>
    </source>
</evidence>
<proteinExistence type="inferred from homology"/>
<evidence type="ECO:0000259" key="8">
    <source>
        <dbReference type="Pfam" id="PF02878"/>
    </source>
</evidence>
<feature type="domain" description="Alpha-D-phosphohexomutase C-terminal" evidence="7">
    <location>
        <begin position="370"/>
        <end position="435"/>
    </location>
</feature>
<comment type="catalytic activity">
    <reaction evidence="6">
        <text>alpha-D-glucosamine 1-phosphate = D-glucosamine 6-phosphate</text>
        <dbReference type="Rhea" id="RHEA:23424"/>
        <dbReference type="ChEBI" id="CHEBI:58516"/>
        <dbReference type="ChEBI" id="CHEBI:58725"/>
        <dbReference type="EC" id="5.4.2.10"/>
    </reaction>
</comment>
<dbReference type="HAMAP" id="MF_01554_B">
    <property type="entry name" value="GlmM_B"/>
    <property type="match status" value="1"/>
</dbReference>
<dbReference type="AlphaFoldDB" id="A0A6J4R631"/>
<dbReference type="GO" id="GO:0006048">
    <property type="term" value="P:UDP-N-acetylglucosamine biosynthetic process"/>
    <property type="evidence" value="ECO:0007669"/>
    <property type="project" value="TreeGrafter"/>
</dbReference>
<feature type="binding site" evidence="6">
    <location>
        <position position="240"/>
    </location>
    <ligand>
        <name>Mg(2+)</name>
        <dbReference type="ChEBI" id="CHEBI:18420"/>
    </ligand>
</feature>
<dbReference type="GO" id="GO:0008966">
    <property type="term" value="F:phosphoglucosamine mutase activity"/>
    <property type="evidence" value="ECO:0007669"/>
    <property type="project" value="UniProtKB-UniRule"/>
</dbReference>
<feature type="domain" description="Alpha-D-phosphohexomutase alpha/beta/alpha" evidence="8">
    <location>
        <begin position="7"/>
        <end position="131"/>
    </location>
</feature>
<dbReference type="SUPFAM" id="SSF55957">
    <property type="entry name" value="Phosphoglucomutase, C-terminal domain"/>
    <property type="match status" value="1"/>
</dbReference>
<keyword evidence="5 6" id="KW-0413">Isomerase</keyword>
<evidence type="ECO:0000256" key="4">
    <source>
        <dbReference type="ARBA" id="ARBA00022842"/>
    </source>
</evidence>
<dbReference type="SUPFAM" id="SSF53738">
    <property type="entry name" value="Phosphoglucomutase, first 3 domains"/>
    <property type="match status" value="3"/>
</dbReference>
<dbReference type="FunFam" id="3.40.120.10:FF:000002">
    <property type="entry name" value="Phosphoglucosamine mutase"/>
    <property type="match status" value="1"/>
</dbReference>
<accession>A0A6J4R631</accession>
<dbReference type="InterPro" id="IPR006352">
    <property type="entry name" value="GlmM_bact"/>
</dbReference>
<feature type="active site" description="Phosphoserine intermediate" evidence="6">
    <location>
        <position position="99"/>
    </location>
</feature>
<name>A0A6J4R631_9ACTN</name>
<evidence type="ECO:0000256" key="1">
    <source>
        <dbReference type="ARBA" id="ARBA00010231"/>
    </source>
</evidence>
<evidence type="ECO:0000259" key="10">
    <source>
        <dbReference type="Pfam" id="PF02880"/>
    </source>
</evidence>
<dbReference type="Pfam" id="PF02879">
    <property type="entry name" value="PGM_PMM_II"/>
    <property type="match status" value="1"/>
</dbReference>
<dbReference type="FunFam" id="3.30.310.50:FF:000001">
    <property type="entry name" value="Phosphoglucosamine mutase"/>
    <property type="match status" value="1"/>
</dbReference>
<dbReference type="InterPro" id="IPR005846">
    <property type="entry name" value="A-D-PHexomutase_a/b/a-III"/>
</dbReference>
<comment type="function">
    <text evidence="6">Catalyzes the conversion of glucosamine-6-phosphate to glucosamine-1-phosphate.</text>
</comment>
<dbReference type="InterPro" id="IPR036900">
    <property type="entry name" value="A-D-PHexomutase_C_sf"/>
</dbReference>
<protein>
    <recommendedName>
        <fullName evidence="6">Phosphoglucosamine mutase</fullName>
        <ecNumber evidence="6">5.4.2.10</ecNumber>
    </recommendedName>
</protein>
<dbReference type="InterPro" id="IPR016055">
    <property type="entry name" value="A-D-PHexomutase_a/b/a-I/II/III"/>
</dbReference>
<dbReference type="Pfam" id="PF02878">
    <property type="entry name" value="PGM_PMM_I"/>
    <property type="match status" value="1"/>
</dbReference>
<keyword evidence="2 6" id="KW-0597">Phosphoprotein</keyword>
<dbReference type="Pfam" id="PF00408">
    <property type="entry name" value="PGM_PMM_IV"/>
    <property type="match status" value="1"/>
</dbReference>
<feature type="modified residue" description="Phosphoserine" evidence="6">
    <location>
        <position position="99"/>
    </location>
</feature>
<evidence type="ECO:0000256" key="3">
    <source>
        <dbReference type="ARBA" id="ARBA00022723"/>
    </source>
</evidence>
<comment type="PTM">
    <text evidence="6">Activated by phosphorylation.</text>
</comment>
<keyword evidence="4 6" id="KW-0460">Magnesium</keyword>
<dbReference type="Pfam" id="PF02880">
    <property type="entry name" value="PGM_PMM_III"/>
    <property type="match status" value="1"/>
</dbReference>
<dbReference type="GO" id="GO:0004615">
    <property type="term" value="F:phosphomannomutase activity"/>
    <property type="evidence" value="ECO:0007669"/>
    <property type="project" value="TreeGrafter"/>
</dbReference>
<dbReference type="Gene3D" id="3.30.310.50">
    <property type="entry name" value="Alpha-D-phosphohexomutase, C-terminal domain"/>
    <property type="match status" value="1"/>
</dbReference>
<evidence type="ECO:0000256" key="5">
    <source>
        <dbReference type="ARBA" id="ARBA00023235"/>
    </source>
</evidence>
<dbReference type="PANTHER" id="PTHR42946:SF1">
    <property type="entry name" value="PHOSPHOGLUCOMUTASE (ALPHA-D-GLUCOSE-1,6-BISPHOSPHATE-DEPENDENT)"/>
    <property type="match status" value="1"/>
</dbReference>
<dbReference type="CDD" id="cd05802">
    <property type="entry name" value="GlmM"/>
    <property type="match status" value="1"/>
</dbReference>
<dbReference type="GO" id="GO:0000287">
    <property type="term" value="F:magnesium ion binding"/>
    <property type="evidence" value="ECO:0007669"/>
    <property type="project" value="UniProtKB-UniRule"/>
</dbReference>
<feature type="domain" description="Alpha-D-phosphohexomutase alpha/beta/alpha" evidence="10">
    <location>
        <begin position="255"/>
        <end position="365"/>
    </location>
</feature>
<comment type="similarity">
    <text evidence="1 6">Belongs to the phosphohexose mutase family.</text>
</comment>
<dbReference type="GO" id="GO:0005975">
    <property type="term" value="P:carbohydrate metabolic process"/>
    <property type="evidence" value="ECO:0007669"/>
    <property type="project" value="InterPro"/>
</dbReference>
<evidence type="ECO:0000313" key="11">
    <source>
        <dbReference type="EMBL" id="CAA9465237.1"/>
    </source>
</evidence>
<feature type="binding site" evidence="6">
    <location>
        <position position="238"/>
    </location>
    <ligand>
        <name>Mg(2+)</name>
        <dbReference type="ChEBI" id="CHEBI:18420"/>
    </ligand>
</feature>
<dbReference type="InterPro" id="IPR005845">
    <property type="entry name" value="A-D-PHexomutase_a/b/a-II"/>
</dbReference>
<dbReference type="Gene3D" id="3.40.120.10">
    <property type="entry name" value="Alpha-D-Glucose-1,6-Bisphosphate, subunit A, domain 3"/>
    <property type="match status" value="3"/>
</dbReference>
<dbReference type="InterPro" id="IPR050060">
    <property type="entry name" value="Phosphoglucosamine_mutase"/>
</dbReference>
<dbReference type="InterPro" id="IPR005844">
    <property type="entry name" value="A-D-PHexomutase_a/b/a-I"/>
</dbReference>
<reference evidence="11" key="1">
    <citation type="submission" date="2020-02" db="EMBL/GenBank/DDBJ databases">
        <authorList>
            <person name="Meier V. D."/>
        </authorList>
    </citation>
    <scope>NUCLEOTIDE SEQUENCE</scope>
    <source>
        <strain evidence="11">AVDCRST_MAG28</strain>
    </source>
</reference>
<dbReference type="PANTHER" id="PTHR42946">
    <property type="entry name" value="PHOSPHOHEXOSE MUTASE"/>
    <property type="match status" value="1"/>
</dbReference>
<feature type="binding site" evidence="6">
    <location>
        <position position="242"/>
    </location>
    <ligand>
        <name>Mg(2+)</name>
        <dbReference type="ChEBI" id="CHEBI:18420"/>
    </ligand>
</feature>
<evidence type="ECO:0000259" key="9">
    <source>
        <dbReference type="Pfam" id="PF02879"/>
    </source>
</evidence>
<dbReference type="NCBIfam" id="TIGR01455">
    <property type="entry name" value="glmM"/>
    <property type="match status" value="1"/>
</dbReference>
<evidence type="ECO:0000256" key="2">
    <source>
        <dbReference type="ARBA" id="ARBA00022553"/>
    </source>
</evidence>
<keyword evidence="3 6" id="KW-0479">Metal-binding</keyword>
<dbReference type="GO" id="GO:0005829">
    <property type="term" value="C:cytosol"/>
    <property type="evidence" value="ECO:0007669"/>
    <property type="project" value="TreeGrafter"/>
</dbReference>
<organism evidence="11">
    <name type="scientific">uncultured Rubrobacteraceae bacterium</name>
    <dbReference type="NCBI Taxonomy" id="349277"/>
    <lineage>
        <taxon>Bacteria</taxon>
        <taxon>Bacillati</taxon>
        <taxon>Actinomycetota</taxon>
        <taxon>Rubrobacteria</taxon>
        <taxon>Rubrobacterales</taxon>
        <taxon>Rubrobacteraceae</taxon>
        <taxon>environmental samples</taxon>
    </lineage>
</organism>
<dbReference type="EC" id="5.4.2.10" evidence="6"/>
<comment type="cofactor">
    <cofactor evidence="6">
        <name>Mg(2+)</name>
        <dbReference type="ChEBI" id="CHEBI:18420"/>
    </cofactor>
    <text evidence="6">Binds 1 Mg(2+) ion per subunit.</text>
</comment>
<evidence type="ECO:0000256" key="6">
    <source>
        <dbReference type="HAMAP-Rule" id="MF_01554"/>
    </source>
</evidence>